<comment type="caution">
    <text evidence="3">The sequence shown here is derived from an EMBL/GenBank/DDBJ whole genome shotgun (WGS) entry which is preliminary data.</text>
</comment>
<evidence type="ECO:0000256" key="1">
    <source>
        <dbReference type="ARBA" id="ARBA00022842"/>
    </source>
</evidence>
<dbReference type="PANTHER" id="PTHR35901:SF1">
    <property type="entry name" value="EXONUCLEASE VAPC9"/>
    <property type="match status" value="1"/>
</dbReference>
<evidence type="ECO:0000259" key="2">
    <source>
        <dbReference type="Pfam" id="PF01850"/>
    </source>
</evidence>
<protein>
    <recommendedName>
        <fullName evidence="2">PIN domain-containing protein</fullName>
    </recommendedName>
</protein>
<dbReference type="InterPro" id="IPR029060">
    <property type="entry name" value="PIN-like_dom_sf"/>
</dbReference>
<dbReference type="InterPro" id="IPR044153">
    <property type="entry name" value="PIN_Pae0151-like"/>
</dbReference>
<dbReference type="AlphaFoldDB" id="A0A1F6FYJ0"/>
<name>A0A1F6FYJ0_9BACT</name>
<reference evidence="3 4" key="1">
    <citation type="journal article" date="2016" name="Nat. Commun.">
        <title>Thousands of microbial genomes shed light on interconnected biogeochemical processes in an aquifer system.</title>
        <authorList>
            <person name="Anantharaman K."/>
            <person name="Brown C.T."/>
            <person name="Hug L.A."/>
            <person name="Sharon I."/>
            <person name="Castelle C.J."/>
            <person name="Probst A.J."/>
            <person name="Thomas B.C."/>
            <person name="Singh A."/>
            <person name="Wilkins M.J."/>
            <person name="Karaoz U."/>
            <person name="Brodie E.L."/>
            <person name="Williams K.H."/>
            <person name="Hubbard S.S."/>
            <person name="Banfield J.F."/>
        </authorList>
    </citation>
    <scope>NUCLEOTIDE SEQUENCE [LARGE SCALE GENOMIC DNA]</scope>
</reference>
<evidence type="ECO:0000313" key="4">
    <source>
        <dbReference type="Proteomes" id="UP000178601"/>
    </source>
</evidence>
<organism evidence="3 4">
    <name type="scientific">Candidatus Kaiserbacteria bacterium RIFCSPLOWO2_12_FULL_53_8</name>
    <dbReference type="NCBI Taxonomy" id="1798529"/>
    <lineage>
        <taxon>Bacteria</taxon>
        <taxon>Candidatus Kaiseribacteriota</taxon>
    </lineage>
</organism>
<dbReference type="Gene3D" id="3.40.50.1010">
    <property type="entry name" value="5'-nuclease"/>
    <property type="match status" value="1"/>
</dbReference>
<dbReference type="Pfam" id="PF01850">
    <property type="entry name" value="PIN"/>
    <property type="match status" value="1"/>
</dbReference>
<dbReference type="EMBL" id="MFMQ01000081">
    <property type="protein sequence ID" value="OGG90915.1"/>
    <property type="molecule type" value="Genomic_DNA"/>
</dbReference>
<dbReference type="CDD" id="cd09873">
    <property type="entry name" value="PIN_Pae0151-like"/>
    <property type="match status" value="1"/>
</dbReference>
<accession>A0A1F6FYJ0</accession>
<proteinExistence type="predicted"/>
<keyword evidence="1" id="KW-0460">Magnesium</keyword>
<evidence type="ECO:0000313" key="3">
    <source>
        <dbReference type="EMBL" id="OGG90915.1"/>
    </source>
</evidence>
<dbReference type="SUPFAM" id="SSF88723">
    <property type="entry name" value="PIN domain-like"/>
    <property type="match status" value="1"/>
</dbReference>
<gene>
    <name evidence="3" type="ORF">A3H16_03205</name>
</gene>
<dbReference type="InterPro" id="IPR051619">
    <property type="entry name" value="TypeII_TA_RNase_PINc/VapC"/>
</dbReference>
<dbReference type="InterPro" id="IPR002716">
    <property type="entry name" value="PIN_dom"/>
</dbReference>
<dbReference type="PANTHER" id="PTHR35901">
    <property type="entry name" value="RIBONUCLEASE VAPC3"/>
    <property type="match status" value="1"/>
</dbReference>
<feature type="domain" description="PIN" evidence="2">
    <location>
        <begin position="6"/>
        <end position="129"/>
    </location>
</feature>
<dbReference type="Proteomes" id="UP000178601">
    <property type="component" value="Unassembled WGS sequence"/>
</dbReference>
<sequence length="137" mass="15092">MSSLTLDASVALAWLFEDENNEYARKVMRAASSRTMIVPPIWPLEVGNALLVAERQKRITRVQADDSLETLAGLEIIVDPGIVDASCKDLCVLARNFCLTTYDASYLSLAMRENTSLATLDRKLRLAAKEAGVALFE</sequence>